<evidence type="ECO:0000313" key="2">
    <source>
        <dbReference type="Proteomes" id="UP000245753"/>
    </source>
</evidence>
<dbReference type="AlphaFoldDB" id="A0A2U2MUQ7"/>
<gene>
    <name evidence="1" type="ORF">DF200_01320</name>
</gene>
<accession>A0A2U2MUQ7</accession>
<evidence type="ECO:0000313" key="1">
    <source>
        <dbReference type="EMBL" id="PWG60554.1"/>
    </source>
</evidence>
<dbReference type="Proteomes" id="UP000245753">
    <property type="component" value="Unassembled WGS sequence"/>
</dbReference>
<comment type="caution">
    <text evidence="1">The sequence shown here is derived from an EMBL/GenBank/DDBJ whole genome shotgun (WGS) entry which is preliminary data.</text>
</comment>
<dbReference type="EMBL" id="QFFN01000002">
    <property type="protein sequence ID" value="PWG60554.1"/>
    <property type="molecule type" value="Genomic_DNA"/>
</dbReference>
<reference evidence="1 2" key="1">
    <citation type="journal article" date="2018" name="Int. J. Syst. Evol. Microbiol.">
        <title>Bifidobacterium catulorum sp. nov., a novel taxon from the faeces of the baby common marmoset (Callithrix jacchus).</title>
        <authorList>
            <person name="Modesto M."/>
            <person name="Michelini S."/>
            <person name="Oki K."/>
            <person name="Biavati B."/>
            <person name="Watanabe K."/>
            <person name="Mattarelli P."/>
        </authorList>
    </citation>
    <scope>NUCLEOTIDE SEQUENCE [LARGE SCALE GENOMIC DNA]</scope>
    <source>
        <strain evidence="1 2">MRM 8.19</strain>
    </source>
</reference>
<protein>
    <submittedName>
        <fullName evidence="1">Uncharacterized protein</fullName>
    </submittedName>
</protein>
<keyword evidence="2" id="KW-1185">Reference proteome</keyword>
<name>A0A2U2MUQ7_9BIFI</name>
<sequence>MTVEFQVNGVVFRFEEPLHMKSSAIKIGPIPVGQRWTPVMEHTDVGDAVVVCFDPANPRNAAMRDNVGGITVE</sequence>
<proteinExistence type="predicted"/>
<organism evidence="1 2">
    <name type="scientific">Bifidobacterium catulorum</name>
    <dbReference type="NCBI Taxonomy" id="1630173"/>
    <lineage>
        <taxon>Bacteria</taxon>
        <taxon>Bacillati</taxon>
        <taxon>Actinomycetota</taxon>
        <taxon>Actinomycetes</taxon>
        <taxon>Bifidobacteriales</taxon>
        <taxon>Bifidobacteriaceae</taxon>
        <taxon>Bifidobacterium</taxon>
    </lineage>
</organism>